<dbReference type="RefSeq" id="WP_133441290.1">
    <property type="nucleotide sequence ID" value="NZ_CP034726.1"/>
</dbReference>
<dbReference type="Gene3D" id="3.10.300.10">
    <property type="entry name" value="Methylpurine-DNA glycosylase (MPG)"/>
    <property type="match status" value="1"/>
</dbReference>
<dbReference type="KEGG" id="lji:ELX58_00825"/>
<evidence type="ECO:0000313" key="6">
    <source>
        <dbReference type="EMBL" id="QBP17745.1"/>
    </source>
</evidence>
<keyword evidence="2 5" id="KW-0227">DNA damage</keyword>
<dbReference type="PANTHER" id="PTHR10429">
    <property type="entry name" value="DNA-3-METHYLADENINE GLYCOSYLASE"/>
    <property type="match status" value="1"/>
</dbReference>
<evidence type="ECO:0000256" key="4">
    <source>
        <dbReference type="ARBA" id="ARBA00023204"/>
    </source>
</evidence>
<dbReference type="InterPro" id="IPR003180">
    <property type="entry name" value="MPG"/>
</dbReference>
<dbReference type="HAMAP" id="MF_00527">
    <property type="entry name" value="3MGH"/>
    <property type="match status" value="1"/>
</dbReference>
<protein>
    <recommendedName>
        <fullName evidence="5">Putative 3-methyladenine DNA glycosylase</fullName>
        <ecNumber evidence="5">3.2.2.-</ecNumber>
    </recommendedName>
</protein>
<evidence type="ECO:0000256" key="1">
    <source>
        <dbReference type="ARBA" id="ARBA00009232"/>
    </source>
</evidence>
<dbReference type="OrthoDB" id="9794313at2"/>
<evidence type="ECO:0000256" key="3">
    <source>
        <dbReference type="ARBA" id="ARBA00022801"/>
    </source>
</evidence>
<comment type="similarity">
    <text evidence="1 5">Belongs to the DNA glycosylase MPG family.</text>
</comment>
<gene>
    <name evidence="6" type="ORF">ELX58_00825</name>
</gene>
<dbReference type="InterPro" id="IPR011034">
    <property type="entry name" value="Formyl_transferase-like_C_sf"/>
</dbReference>
<keyword evidence="4 5" id="KW-0234">DNA repair</keyword>
<dbReference type="InterPro" id="IPR036995">
    <property type="entry name" value="MPG_sf"/>
</dbReference>
<dbReference type="FunFam" id="3.10.300.10:FF:000001">
    <property type="entry name" value="Putative 3-methyladenine DNA glycosylase"/>
    <property type="match status" value="1"/>
</dbReference>
<dbReference type="PANTHER" id="PTHR10429:SF0">
    <property type="entry name" value="DNA-3-METHYLADENINE GLYCOSYLASE"/>
    <property type="match status" value="1"/>
</dbReference>
<dbReference type="EMBL" id="CP034726">
    <property type="protein sequence ID" value="QBP17745.1"/>
    <property type="molecule type" value="Genomic_DNA"/>
</dbReference>
<dbReference type="GO" id="GO:0006284">
    <property type="term" value="P:base-excision repair"/>
    <property type="evidence" value="ECO:0007669"/>
    <property type="project" value="InterPro"/>
</dbReference>
<sequence>MSVTLDQFFNHRPTTEISRDLLGKRFSYRGASAWITETEAYVGAKDQAAHGYQNHKAKWNRALFMAPGTIYVFTMYGSNLLNFITQPVGNPQGVLIRGVQPASGIKLMEQRRHKKGFNLTNGPGKLCTAMGINLSINTQSLAKSQLHLDLVDNAKHPERIATSGRIGVPHKGKWTTAPLRYYVAGNPYVSKMPKSKMNLKTYGWK</sequence>
<organism evidence="6 7">
    <name type="scientific">Acetilactobacillus jinshanensis</name>
    <dbReference type="NCBI Taxonomy" id="1720083"/>
    <lineage>
        <taxon>Bacteria</taxon>
        <taxon>Bacillati</taxon>
        <taxon>Bacillota</taxon>
        <taxon>Bacilli</taxon>
        <taxon>Lactobacillales</taxon>
        <taxon>Lactobacillaceae</taxon>
        <taxon>Acetilactobacillus</taxon>
    </lineage>
</organism>
<evidence type="ECO:0000256" key="5">
    <source>
        <dbReference type="HAMAP-Rule" id="MF_00527"/>
    </source>
</evidence>
<dbReference type="EC" id="3.2.2.-" evidence="5"/>
<dbReference type="Pfam" id="PF02245">
    <property type="entry name" value="Pur_DNA_glyco"/>
    <property type="match status" value="1"/>
</dbReference>
<dbReference type="NCBIfam" id="TIGR00567">
    <property type="entry name" value="3mg"/>
    <property type="match status" value="1"/>
</dbReference>
<keyword evidence="3 5" id="KW-0378">Hydrolase</keyword>
<accession>A0A4P6ZJ45</accession>
<dbReference type="CDD" id="cd00540">
    <property type="entry name" value="AAG"/>
    <property type="match status" value="1"/>
</dbReference>
<proteinExistence type="inferred from homology"/>
<dbReference type="SUPFAM" id="SSF50486">
    <property type="entry name" value="FMT C-terminal domain-like"/>
    <property type="match status" value="1"/>
</dbReference>
<keyword evidence="7" id="KW-1185">Reference proteome</keyword>
<dbReference type="GO" id="GO:0003677">
    <property type="term" value="F:DNA binding"/>
    <property type="evidence" value="ECO:0007669"/>
    <property type="project" value="InterPro"/>
</dbReference>
<reference evidence="7" key="1">
    <citation type="submission" date="2018-12" db="EMBL/GenBank/DDBJ databases">
        <title>A new species of lactobacillus.</title>
        <authorList>
            <person name="Jian Y."/>
            <person name="Xin L."/>
            <person name="Hong Z.J."/>
            <person name="Ming L.Z."/>
            <person name="Hong X.Z."/>
        </authorList>
    </citation>
    <scope>NUCLEOTIDE SEQUENCE [LARGE SCALE GENOMIC DNA]</scope>
    <source>
        <strain evidence="7">HSLZ-75</strain>
    </source>
</reference>
<dbReference type="Proteomes" id="UP000294321">
    <property type="component" value="Chromosome"/>
</dbReference>
<evidence type="ECO:0000313" key="7">
    <source>
        <dbReference type="Proteomes" id="UP000294321"/>
    </source>
</evidence>
<name>A0A4P6ZJ45_9LACO</name>
<dbReference type="GO" id="GO:0003905">
    <property type="term" value="F:alkylbase DNA N-glycosylase activity"/>
    <property type="evidence" value="ECO:0007669"/>
    <property type="project" value="InterPro"/>
</dbReference>
<dbReference type="AlphaFoldDB" id="A0A4P6ZJ45"/>
<evidence type="ECO:0000256" key="2">
    <source>
        <dbReference type="ARBA" id="ARBA00022763"/>
    </source>
</evidence>